<feature type="transmembrane region" description="Helical" evidence="1">
    <location>
        <begin position="47"/>
        <end position="65"/>
    </location>
</feature>
<evidence type="ECO:0000313" key="3">
    <source>
        <dbReference type="Proteomes" id="UP000078084"/>
    </source>
</evidence>
<proteinExistence type="predicted"/>
<evidence type="ECO:0000313" key="2">
    <source>
        <dbReference type="EMBL" id="KKO72241.1"/>
    </source>
</evidence>
<evidence type="ECO:0000256" key="1">
    <source>
        <dbReference type="SAM" id="Phobius"/>
    </source>
</evidence>
<protein>
    <submittedName>
        <fullName evidence="2">Uncharacterized protein</fullName>
    </submittedName>
</protein>
<dbReference type="AlphaFoldDB" id="A0A171KTM4"/>
<dbReference type="EMBL" id="LBNE01000003">
    <property type="protein sequence ID" value="KKO72241.1"/>
    <property type="molecule type" value="Genomic_DNA"/>
</dbReference>
<keyword evidence="1" id="KW-0472">Membrane</keyword>
<reference evidence="2 3" key="1">
    <citation type="submission" date="2015-04" db="EMBL/GenBank/DDBJ databases">
        <title>Genome sequence of Kerstersia gyiorum CG1.</title>
        <authorList>
            <person name="Greninger A.L."/>
            <person name="Kozyreva V."/>
            <person name="Chaturvedi V."/>
        </authorList>
    </citation>
    <scope>NUCLEOTIDE SEQUENCE [LARGE SCALE GENOMIC DNA]</scope>
    <source>
        <strain evidence="2 3">CG1</strain>
    </source>
</reference>
<feature type="transmembrane region" description="Helical" evidence="1">
    <location>
        <begin position="20"/>
        <end position="41"/>
    </location>
</feature>
<keyword evidence="1" id="KW-1133">Transmembrane helix</keyword>
<comment type="caution">
    <text evidence="2">The sequence shown here is derived from an EMBL/GenBank/DDBJ whole genome shotgun (WGS) entry which is preliminary data.</text>
</comment>
<name>A0A171KTM4_9BURK</name>
<dbReference type="Proteomes" id="UP000078084">
    <property type="component" value="Unassembled WGS sequence"/>
</dbReference>
<sequence>MLASRPAISVLPVVGLQKWFFSFEIVGMVFRVMMLGIGALIYNNEFLAVAGFGVAGMILYVWLMLKVGLRVKHYV</sequence>
<keyword evidence="1" id="KW-0812">Transmembrane</keyword>
<dbReference type="PATRIC" id="fig|206506.3.peg.1555"/>
<organism evidence="2 3">
    <name type="scientific">Kerstersia gyiorum</name>
    <dbReference type="NCBI Taxonomy" id="206506"/>
    <lineage>
        <taxon>Bacteria</taxon>
        <taxon>Pseudomonadati</taxon>
        <taxon>Pseudomonadota</taxon>
        <taxon>Betaproteobacteria</taxon>
        <taxon>Burkholderiales</taxon>
        <taxon>Alcaligenaceae</taxon>
        <taxon>Kerstersia</taxon>
    </lineage>
</organism>
<accession>A0A171KTM4</accession>
<keyword evidence="3" id="KW-1185">Reference proteome</keyword>
<gene>
    <name evidence="2" type="ORF">AAV32_07260</name>
</gene>